<dbReference type="EMBL" id="KC189947">
    <property type="protein sequence ID" value="AGC79026.1"/>
    <property type="molecule type" value="Genomic_DNA"/>
</dbReference>
<accession>R4IUT9</accession>
<evidence type="ECO:0000256" key="1">
    <source>
        <dbReference type="SAM" id="MobiDB-lite"/>
    </source>
</evidence>
<dbReference type="AlphaFoldDB" id="R4IUT9"/>
<sequence>MSLSFFFERPSFLSSTSSTLSSTRSDAQSAPPELERVFDRICDEYAEWVVRAGKQLPPEWSMPGLVRTVIGDEAIHIPGFIKDSYVDVMLYGQNSWLCNEVFQFLDLITS</sequence>
<dbReference type="EMBL" id="KC189947">
    <property type="protein sequence ID" value="AGC78929.1"/>
    <property type="molecule type" value="Genomic_DNA"/>
</dbReference>
<organism evidence="2">
    <name type="scientific">Vicia faba</name>
    <name type="common">Broad bean</name>
    <name type="synonym">Faba vulgaris</name>
    <dbReference type="NCBI Taxonomy" id="3906"/>
    <lineage>
        <taxon>Eukaryota</taxon>
        <taxon>Viridiplantae</taxon>
        <taxon>Streptophyta</taxon>
        <taxon>Embryophyta</taxon>
        <taxon>Tracheophyta</taxon>
        <taxon>Spermatophyta</taxon>
        <taxon>Magnoliopsida</taxon>
        <taxon>eudicotyledons</taxon>
        <taxon>Gunneridae</taxon>
        <taxon>Pentapetalae</taxon>
        <taxon>rosids</taxon>
        <taxon>fabids</taxon>
        <taxon>Fabales</taxon>
        <taxon>Fabaceae</taxon>
        <taxon>Papilionoideae</taxon>
        <taxon>50 kb inversion clade</taxon>
        <taxon>NPAAA clade</taxon>
        <taxon>Hologalegina</taxon>
        <taxon>IRL clade</taxon>
        <taxon>Fabeae</taxon>
        <taxon>Vicia</taxon>
    </lineage>
</organism>
<protein>
    <submittedName>
        <fullName evidence="2">Uncharacterized protein</fullName>
    </submittedName>
</protein>
<evidence type="ECO:0000313" key="2">
    <source>
        <dbReference type="EMBL" id="AGC78929.1"/>
    </source>
</evidence>
<feature type="compositionally biased region" description="Low complexity" evidence="1">
    <location>
        <begin position="11"/>
        <end position="25"/>
    </location>
</feature>
<geneLocation type="mitochondrion" evidence="2"/>
<keyword evidence="2" id="KW-0496">Mitochondrion</keyword>
<name>R4IUT9_VICFA</name>
<proteinExistence type="predicted"/>
<reference evidence="2" key="1">
    <citation type="journal article" date="2013" name="Front. Plant Sci.">
        <title>Mitochondrial Genome Sequence of the Legume Vicia faba.</title>
        <authorList>
            <person name="Negruk V."/>
        </authorList>
    </citation>
    <scope>NUCLEOTIDE SEQUENCE</scope>
</reference>
<feature type="region of interest" description="Disordered" evidence="1">
    <location>
        <begin position="10"/>
        <end position="31"/>
    </location>
</feature>